<dbReference type="AlphaFoldDB" id="A0A506UJB2"/>
<organism evidence="2 3">
    <name type="scientific">Martelella alba</name>
    <dbReference type="NCBI Taxonomy" id="2590451"/>
    <lineage>
        <taxon>Bacteria</taxon>
        <taxon>Pseudomonadati</taxon>
        <taxon>Pseudomonadota</taxon>
        <taxon>Alphaproteobacteria</taxon>
        <taxon>Hyphomicrobiales</taxon>
        <taxon>Aurantimonadaceae</taxon>
        <taxon>Martelella</taxon>
    </lineage>
</organism>
<feature type="transmembrane region" description="Helical" evidence="1">
    <location>
        <begin position="112"/>
        <end position="133"/>
    </location>
</feature>
<feature type="transmembrane region" description="Helical" evidence="1">
    <location>
        <begin position="218"/>
        <end position="239"/>
    </location>
</feature>
<comment type="caution">
    <text evidence="2">The sequence shown here is derived from an EMBL/GenBank/DDBJ whole genome shotgun (WGS) entry which is preliminary data.</text>
</comment>
<feature type="transmembrane region" description="Helical" evidence="1">
    <location>
        <begin position="279"/>
        <end position="301"/>
    </location>
</feature>
<sequence length="322" mass="33629">MKTFNGKTLLLGALAGFTAFMLVMGASAQPFFSTFLYAASALPILIVGLGWGNLAAIIAIAVAGILGVSFASPDFALIMIVVTLAPAGWLSHLGNLARPASEIGGPEGLLAWYPLSDILLHLTIIVTLALVIVGYRTGYGPGLTDQIVDAMMETLRSQDPALAVTAADVDKIKQMIVLLLPLVQGATWVLLLFVAFHFATRITAAAGISLRPREDVALALRMPRLGLVFIVVAVVATFLGGTIAMIGAAATGAFCGGFLLAGLARLHTAARGKSWATPAIILAYLSLMFGFPALIFIGLGITDTRRALSMTPASGKTDNREH</sequence>
<proteinExistence type="predicted"/>
<dbReference type="OrthoDB" id="8454704at2"/>
<dbReference type="EMBL" id="VHLG01000001">
    <property type="protein sequence ID" value="TPW33410.1"/>
    <property type="molecule type" value="Genomic_DNA"/>
</dbReference>
<dbReference type="RefSeq" id="WP_141147349.1">
    <property type="nucleotide sequence ID" value="NZ_VHLG01000001.1"/>
</dbReference>
<evidence type="ECO:0000256" key="1">
    <source>
        <dbReference type="SAM" id="Phobius"/>
    </source>
</evidence>
<feature type="transmembrane region" description="Helical" evidence="1">
    <location>
        <begin position="246"/>
        <end position="267"/>
    </location>
</feature>
<evidence type="ECO:0000313" key="2">
    <source>
        <dbReference type="EMBL" id="TPW33410.1"/>
    </source>
</evidence>
<name>A0A506UJB2_9HYPH</name>
<evidence type="ECO:0000313" key="3">
    <source>
        <dbReference type="Proteomes" id="UP000318801"/>
    </source>
</evidence>
<feature type="transmembrane region" description="Helical" evidence="1">
    <location>
        <begin position="44"/>
        <end position="68"/>
    </location>
</feature>
<keyword evidence="1" id="KW-0472">Membrane</keyword>
<reference evidence="2 3" key="1">
    <citation type="submission" date="2019-06" db="EMBL/GenBank/DDBJ databases">
        <authorList>
            <person name="Li M."/>
        </authorList>
    </citation>
    <scope>NUCLEOTIDE SEQUENCE [LARGE SCALE GENOMIC DNA]</scope>
    <source>
        <strain evidence="2 3">BGMRC2036</strain>
    </source>
</reference>
<dbReference type="Proteomes" id="UP000318801">
    <property type="component" value="Unassembled WGS sequence"/>
</dbReference>
<gene>
    <name evidence="2" type="ORF">FJU08_02305</name>
</gene>
<accession>A0A506UJB2</accession>
<feature type="transmembrane region" description="Helical" evidence="1">
    <location>
        <begin position="176"/>
        <end position="198"/>
    </location>
</feature>
<keyword evidence="1" id="KW-0812">Transmembrane</keyword>
<feature type="transmembrane region" description="Helical" evidence="1">
    <location>
        <begin position="75"/>
        <end position="92"/>
    </location>
</feature>
<keyword evidence="1" id="KW-1133">Transmembrane helix</keyword>
<keyword evidence="3" id="KW-1185">Reference proteome</keyword>
<protein>
    <submittedName>
        <fullName evidence="2">DUF2232 domain-containing protein</fullName>
    </submittedName>
</protein>